<dbReference type="Proteomes" id="UP000281549">
    <property type="component" value="Unassembled WGS sequence"/>
</dbReference>
<proteinExistence type="predicted"/>
<dbReference type="SUPFAM" id="SSF57756">
    <property type="entry name" value="Retrovirus zinc finger-like domains"/>
    <property type="match status" value="1"/>
</dbReference>
<dbReference type="GO" id="GO:0008270">
    <property type="term" value="F:zinc ion binding"/>
    <property type="evidence" value="ECO:0007669"/>
    <property type="project" value="UniProtKB-KW"/>
</dbReference>
<dbReference type="PROSITE" id="PS50158">
    <property type="entry name" value="ZF_CCHC"/>
    <property type="match status" value="1"/>
</dbReference>
<gene>
    <name evidence="4" type="ORF">ROZALSC1DRAFT_25385</name>
</gene>
<dbReference type="EMBL" id="ML006652">
    <property type="protein sequence ID" value="RKP16346.1"/>
    <property type="molecule type" value="Genomic_DNA"/>
</dbReference>
<dbReference type="GO" id="GO:0003676">
    <property type="term" value="F:nucleic acid binding"/>
    <property type="evidence" value="ECO:0007669"/>
    <property type="project" value="InterPro"/>
</dbReference>
<sequence>MNQLETKEEDDVAMITKQVKTTNFRRESQRVEEPRWYTGRCYICDETGHRKCNCPLWTKLTTKDNGKTRREAKPKEQANMADEDSSSDESETALIMREEIEERTMMISE</sequence>
<evidence type="ECO:0000256" key="2">
    <source>
        <dbReference type="SAM" id="MobiDB-lite"/>
    </source>
</evidence>
<dbReference type="InterPro" id="IPR036875">
    <property type="entry name" value="Znf_CCHC_sf"/>
</dbReference>
<evidence type="ECO:0000313" key="4">
    <source>
        <dbReference type="EMBL" id="RKP16346.1"/>
    </source>
</evidence>
<dbReference type="AlphaFoldDB" id="A0A4P9YAW7"/>
<protein>
    <recommendedName>
        <fullName evidence="3">CCHC-type domain-containing protein</fullName>
    </recommendedName>
</protein>
<evidence type="ECO:0000259" key="3">
    <source>
        <dbReference type="PROSITE" id="PS50158"/>
    </source>
</evidence>
<keyword evidence="1" id="KW-0479">Metal-binding</keyword>
<evidence type="ECO:0000313" key="5">
    <source>
        <dbReference type="Proteomes" id="UP000281549"/>
    </source>
</evidence>
<evidence type="ECO:0000256" key="1">
    <source>
        <dbReference type="PROSITE-ProRule" id="PRU00047"/>
    </source>
</evidence>
<dbReference type="InterPro" id="IPR001878">
    <property type="entry name" value="Znf_CCHC"/>
</dbReference>
<feature type="region of interest" description="Disordered" evidence="2">
    <location>
        <begin position="64"/>
        <end position="95"/>
    </location>
</feature>
<keyword evidence="1" id="KW-0863">Zinc-finger</keyword>
<accession>A0A4P9YAW7</accession>
<feature type="non-terminal residue" evidence="4">
    <location>
        <position position="109"/>
    </location>
</feature>
<keyword evidence="1" id="KW-0862">Zinc</keyword>
<name>A0A4P9YAW7_ROZAC</name>
<organism evidence="4 5">
    <name type="scientific">Rozella allomycis (strain CSF55)</name>
    <dbReference type="NCBI Taxonomy" id="988480"/>
    <lineage>
        <taxon>Eukaryota</taxon>
        <taxon>Fungi</taxon>
        <taxon>Fungi incertae sedis</taxon>
        <taxon>Cryptomycota</taxon>
        <taxon>Cryptomycota incertae sedis</taxon>
        <taxon>Rozella</taxon>
    </lineage>
</organism>
<feature type="compositionally biased region" description="Basic and acidic residues" evidence="2">
    <location>
        <begin position="64"/>
        <end position="76"/>
    </location>
</feature>
<reference evidence="5" key="1">
    <citation type="journal article" date="2018" name="Nat. Microbiol.">
        <title>Leveraging single-cell genomics to expand the fungal tree of life.</title>
        <authorList>
            <person name="Ahrendt S.R."/>
            <person name="Quandt C.A."/>
            <person name="Ciobanu D."/>
            <person name="Clum A."/>
            <person name="Salamov A."/>
            <person name="Andreopoulos B."/>
            <person name="Cheng J.F."/>
            <person name="Woyke T."/>
            <person name="Pelin A."/>
            <person name="Henrissat B."/>
            <person name="Reynolds N.K."/>
            <person name="Benny G.L."/>
            <person name="Smith M.E."/>
            <person name="James T.Y."/>
            <person name="Grigoriev I.V."/>
        </authorList>
    </citation>
    <scope>NUCLEOTIDE SEQUENCE [LARGE SCALE GENOMIC DNA]</scope>
    <source>
        <strain evidence="5">CSF55</strain>
    </source>
</reference>
<feature type="domain" description="CCHC-type" evidence="3">
    <location>
        <begin position="40"/>
        <end position="55"/>
    </location>
</feature>
<feature type="compositionally biased region" description="Acidic residues" evidence="2">
    <location>
        <begin position="81"/>
        <end position="91"/>
    </location>
</feature>